<reference evidence="3 4" key="1">
    <citation type="journal article" date="2019" name="Genome Biol. Evol.">
        <title>Insights into the evolution of the New World diploid cottons (Gossypium, subgenus Houzingenia) based on genome sequencing.</title>
        <authorList>
            <person name="Grover C.E."/>
            <person name="Arick M.A. 2nd"/>
            <person name="Thrash A."/>
            <person name="Conover J.L."/>
            <person name="Sanders W.S."/>
            <person name="Peterson D.G."/>
            <person name="Frelichowski J.E."/>
            <person name="Scheffler J.A."/>
            <person name="Scheffler B.E."/>
            <person name="Wendel J.F."/>
        </authorList>
    </citation>
    <scope>NUCLEOTIDE SEQUENCE [LARGE SCALE GENOMIC DNA]</scope>
    <source>
        <strain evidence="3">8</strain>
        <tissue evidence="3">Leaf</tissue>
    </source>
</reference>
<evidence type="ECO:0000256" key="1">
    <source>
        <dbReference type="ARBA" id="ARBA00022737"/>
    </source>
</evidence>
<feature type="non-terminal residue" evidence="3">
    <location>
        <position position="246"/>
    </location>
</feature>
<accession>A0A7J9FJF7</accession>
<keyword evidence="4" id="KW-1185">Reference proteome</keyword>
<dbReference type="InterPro" id="IPR004146">
    <property type="entry name" value="DC1"/>
</dbReference>
<dbReference type="SUPFAM" id="SSF57889">
    <property type="entry name" value="Cysteine-rich domain"/>
    <property type="match status" value="2"/>
</dbReference>
<feature type="domain" description="DC1" evidence="2">
    <location>
        <begin position="155"/>
        <end position="196"/>
    </location>
</feature>
<dbReference type="PANTHER" id="PTHR32410:SF206">
    <property type="entry name" value="C1 DOMAIN FAMILY PROTEIN, PUTATIVE-RELATED"/>
    <property type="match status" value="1"/>
</dbReference>
<evidence type="ECO:0000313" key="4">
    <source>
        <dbReference type="Proteomes" id="UP000593568"/>
    </source>
</evidence>
<feature type="domain" description="DC1" evidence="2">
    <location>
        <begin position="49"/>
        <end position="92"/>
    </location>
</feature>
<gene>
    <name evidence="3" type="ORF">Gotri_006816</name>
</gene>
<dbReference type="AlphaFoldDB" id="A0A7J9FJF7"/>
<dbReference type="Pfam" id="PF03107">
    <property type="entry name" value="C1_2"/>
    <property type="match status" value="2"/>
</dbReference>
<dbReference type="EMBL" id="JABEZW010215953">
    <property type="protein sequence ID" value="MBA0784695.1"/>
    <property type="molecule type" value="Genomic_DNA"/>
</dbReference>
<dbReference type="PANTHER" id="PTHR32410">
    <property type="entry name" value="CYSTEINE/HISTIDINE-RICH C1 DOMAIN FAMILY PROTEIN"/>
    <property type="match status" value="1"/>
</dbReference>
<protein>
    <recommendedName>
        <fullName evidence="2">DC1 domain-containing protein</fullName>
    </recommendedName>
</protein>
<comment type="caution">
    <text evidence="3">The sequence shown here is derived from an EMBL/GenBank/DDBJ whole genome shotgun (WGS) entry which is preliminary data.</text>
</comment>
<dbReference type="Proteomes" id="UP000593568">
    <property type="component" value="Unassembled WGS sequence"/>
</dbReference>
<evidence type="ECO:0000313" key="3">
    <source>
        <dbReference type="EMBL" id="MBA0784695.1"/>
    </source>
</evidence>
<keyword evidence="1" id="KW-0677">Repeat</keyword>
<name>A0A7J9FJF7_9ROSI</name>
<sequence length="246" mass="28754">SRFLFDKLLVELAVCCSRLQQFCLEEVNKEHGETEEETDSDEPVDLSEIHPHNLILSGDIREFKQCDGCLLPIDTSYCYCSQCDFFLHKACAALSAEKHLWFHYCQHLLKLTSGCIFRCDFCYSLTSGFVHTCDKCRVSTCLRCSLVSDMPKCERHEHRLRRFLSKNKELCRGCGESEYYVFPCKRCNFNLDWTCITLPLTAQHSFDVHDFKLTYHEGDDNYSEDYYCEFVKRKGIPNIGFIIFNL</sequence>
<dbReference type="InterPro" id="IPR053192">
    <property type="entry name" value="Vacuole_Formation_Reg"/>
</dbReference>
<evidence type="ECO:0000259" key="2">
    <source>
        <dbReference type="Pfam" id="PF03107"/>
    </source>
</evidence>
<dbReference type="InterPro" id="IPR046349">
    <property type="entry name" value="C1-like_sf"/>
</dbReference>
<proteinExistence type="predicted"/>
<organism evidence="3 4">
    <name type="scientific">Gossypium trilobum</name>
    <dbReference type="NCBI Taxonomy" id="34281"/>
    <lineage>
        <taxon>Eukaryota</taxon>
        <taxon>Viridiplantae</taxon>
        <taxon>Streptophyta</taxon>
        <taxon>Embryophyta</taxon>
        <taxon>Tracheophyta</taxon>
        <taxon>Spermatophyta</taxon>
        <taxon>Magnoliopsida</taxon>
        <taxon>eudicotyledons</taxon>
        <taxon>Gunneridae</taxon>
        <taxon>Pentapetalae</taxon>
        <taxon>rosids</taxon>
        <taxon>malvids</taxon>
        <taxon>Malvales</taxon>
        <taxon>Malvaceae</taxon>
        <taxon>Malvoideae</taxon>
        <taxon>Gossypium</taxon>
    </lineage>
</organism>